<evidence type="ECO:0000256" key="3">
    <source>
        <dbReference type="ARBA" id="ARBA00022676"/>
    </source>
</evidence>
<evidence type="ECO:0000256" key="4">
    <source>
        <dbReference type="ARBA" id="ARBA00022679"/>
    </source>
</evidence>
<keyword evidence="7 10" id="KW-1133">Transmembrane helix</keyword>
<reference evidence="11 12" key="1">
    <citation type="submission" date="2016-07" db="EMBL/GenBank/DDBJ databases">
        <title>Pervasive Adenine N6-methylation of Active Genes in Fungi.</title>
        <authorList>
            <consortium name="DOE Joint Genome Institute"/>
            <person name="Mondo S.J."/>
            <person name="Dannebaum R.O."/>
            <person name="Kuo R.C."/>
            <person name="Labutti K."/>
            <person name="Haridas S."/>
            <person name="Kuo A."/>
            <person name="Salamov A."/>
            <person name="Ahrendt S.R."/>
            <person name="Lipzen A."/>
            <person name="Sullivan W."/>
            <person name="Andreopoulos W.B."/>
            <person name="Clum A."/>
            <person name="Lindquist E."/>
            <person name="Daum C."/>
            <person name="Ramamoorthy G.K."/>
            <person name="Gryganskyi A."/>
            <person name="Culley D."/>
            <person name="Magnuson J.K."/>
            <person name="James T.Y."/>
            <person name="O'Malley M.A."/>
            <person name="Stajich J.E."/>
            <person name="Spatafora J.W."/>
            <person name="Visel A."/>
            <person name="Grigoriev I.V."/>
        </authorList>
    </citation>
    <scope>NUCLEOTIDE SEQUENCE [LARGE SCALE GENOMIC DNA]</scope>
    <source>
        <strain evidence="11 12">JEL800</strain>
    </source>
</reference>
<organism evidence="11 12">
    <name type="scientific">Rhizoclosmatium globosum</name>
    <dbReference type="NCBI Taxonomy" id="329046"/>
    <lineage>
        <taxon>Eukaryota</taxon>
        <taxon>Fungi</taxon>
        <taxon>Fungi incertae sedis</taxon>
        <taxon>Chytridiomycota</taxon>
        <taxon>Chytridiomycota incertae sedis</taxon>
        <taxon>Chytridiomycetes</taxon>
        <taxon>Chytridiales</taxon>
        <taxon>Chytriomycetaceae</taxon>
        <taxon>Rhizoclosmatium</taxon>
    </lineage>
</organism>
<evidence type="ECO:0000256" key="1">
    <source>
        <dbReference type="ARBA" id="ARBA00004323"/>
    </source>
</evidence>
<evidence type="ECO:0000256" key="10">
    <source>
        <dbReference type="SAM" id="Phobius"/>
    </source>
</evidence>
<evidence type="ECO:0000313" key="12">
    <source>
        <dbReference type="Proteomes" id="UP000193642"/>
    </source>
</evidence>
<dbReference type="PANTHER" id="PTHR11214">
    <property type="entry name" value="BETA-1,3-N-ACETYLGLUCOSAMINYLTRANSFERASE"/>
    <property type="match status" value="1"/>
</dbReference>
<keyword evidence="5 10" id="KW-0812">Transmembrane</keyword>
<keyword evidence="6" id="KW-0735">Signal-anchor</keyword>
<evidence type="ECO:0000256" key="7">
    <source>
        <dbReference type="ARBA" id="ARBA00022989"/>
    </source>
</evidence>
<accession>A0A1Y2C6V8</accession>
<sequence>MAQPGRQTGPAIFAVAISLILVITSAAFILLPSKPQRQHIIGLDQTTDRFSSDQSVKAEALNNLNILLTAQTGIKITKGLLPNSTFVSRKRILLAFDFLFEEDKTLAQRNMLRLGYKENTPNDVDILFLLRDPYNHAQDRLFTEEQAIYHDIYSQGRPAEERLYRHSRGPSSALFPQDIAQLFGNELPEYDFIVQTGFTSLVSIQPLLSLVESWNASQIEYSYHSDSKTALMTGMFAKAVEIDAENKNTLQDLHKYVKSGNVTLRTFNNSIFAECDKVVNDSIIFLKNCDNIDKKLKAFQDLKYLSKSKIEFIPTSINSLLIPPPKGSRKLLLGVFTFYSDGSTLRRTLLRFFYNSLFNVSSRNADLRFVMGIPQSEAQKRLILEEQTIFGDILLIDTPEAMNDGKSYYYIQQTIGMMDNGTFPTYEFIAKVDDDTLPNIRGIMKKIAEYDYQKDIYFGRAFVNNVENFGLLYGFSQELARKLANLNPKKGDVKSYEDYMMGLLVKKVSNTTRTIWDMIDTKHESGHFGWSIPLSKEILAVHTLKTSTEFWNYLMLYESIFALNG</sequence>
<dbReference type="OrthoDB" id="2139606at2759"/>
<dbReference type="Gene3D" id="3.90.550.50">
    <property type="match status" value="1"/>
</dbReference>
<keyword evidence="4" id="KW-0808">Transferase</keyword>
<evidence type="ECO:0000313" key="11">
    <source>
        <dbReference type="EMBL" id="ORY42045.1"/>
    </source>
</evidence>
<feature type="transmembrane region" description="Helical" evidence="10">
    <location>
        <begin position="12"/>
        <end position="31"/>
    </location>
</feature>
<keyword evidence="12" id="KW-1185">Reference proteome</keyword>
<protein>
    <recommendedName>
        <fullName evidence="13">Hexosyltransferase</fullName>
    </recommendedName>
</protein>
<evidence type="ECO:0008006" key="13">
    <source>
        <dbReference type="Google" id="ProtNLM"/>
    </source>
</evidence>
<name>A0A1Y2C6V8_9FUNG</name>
<comment type="similarity">
    <text evidence="2">Belongs to the glycosyltransferase 31 family.</text>
</comment>
<proteinExistence type="inferred from homology"/>
<keyword evidence="9 10" id="KW-0472">Membrane</keyword>
<comment type="caution">
    <text evidence="11">The sequence shown here is derived from an EMBL/GenBank/DDBJ whole genome shotgun (WGS) entry which is preliminary data.</text>
</comment>
<gene>
    <name evidence="11" type="ORF">BCR33DRAFT_718659</name>
</gene>
<keyword evidence="8" id="KW-0333">Golgi apparatus</keyword>
<evidence type="ECO:0000256" key="6">
    <source>
        <dbReference type="ARBA" id="ARBA00022968"/>
    </source>
</evidence>
<dbReference type="GO" id="GO:0000139">
    <property type="term" value="C:Golgi membrane"/>
    <property type="evidence" value="ECO:0007669"/>
    <property type="project" value="UniProtKB-SubCell"/>
</dbReference>
<dbReference type="InterPro" id="IPR002659">
    <property type="entry name" value="Glyco_trans_31"/>
</dbReference>
<evidence type="ECO:0000256" key="8">
    <source>
        <dbReference type="ARBA" id="ARBA00023034"/>
    </source>
</evidence>
<dbReference type="AlphaFoldDB" id="A0A1Y2C6V8"/>
<evidence type="ECO:0000256" key="5">
    <source>
        <dbReference type="ARBA" id="ARBA00022692"/>
    </source>
</evidence>
<dbReference type="EMBL" id="MCGO01000030">
    <property type="protein sequence ID" value="ORY42045.1"/>
    <property type="molecule type" value="Genomic_DNA"/>
</dbReference>
<dbReference type="STRING" id="329046.A0A1Y2C6V8"/>
<evidence type="ECO:0000256" key="2">
    <source>
        <dbReference type="ARBA" id="ARBA00008661"/>
    </source>
</evidence>
<dbReference type="GO" id="GO:0016758">
    <property type="term" value="F:hexosyltransferase activity"/>
    <property type="evidence" value="ECO:0007669"/>
    <property type="project" value="InterPro"/>
</dbReference>
<dbReference type="PANTHER" id="PTHR11214:SF351">
    <property type="entry name" value="BETA-1,3-GALACTOSYLTRANSFERASE PVG3"/>
    <property type="match status" value="1"/>
</dbReference>
<evidence type="ECO:0000256" key="9">
    <source>
        <dbReference type="ARBA" id="ARBA00023136"/>
    </source>
</evidence>
<comment type="subcellular location">
    <subcellularLocation>
        <location evidence="1">Golgi apparatus membrane</location>
        <topology evidence="1">Single-pass type II membrane protein</topology>
    </subcellularLocation>
</comment>
<dbReference type="Proteomes" id="UP000193642">
    <property type="component" value="Unassembled WGS sequence"/>
</dbReference>
<keyword evidence="3" id="KW-0328">Glycosyltransferase</keyword>
<dbReference type="Pfam" id="PF01762">
    <property type="entry name" value="Galactosyl_T"/>
    <property type="match status" value="1"/>
</dbReference>